<gene>
    <name evidence="1" type="ORF">MJO28_001845</name>
</gene>
<reference evidence="1 2" key="3">
    <citation type="journal article" date="2022" name="Microbiol. Spectr.">
        <title>Folding features and dynamics of 3D genome architecture in plant fungal pathogens.</title>
        <authorList>
            <person name="Xia C."/>
        </authorList>
    </citation>
    <scope>NUCLEOTIDE SEQUENCE [LARGE SCALE GENOMIC DNA]</scope>
    <source>
        <strain evidence="1 2">93-210</strain>
    </source>
</reference>
<dbReference type="EMBL" id="CM045866">
    <property type="protein sequence ID" value="KAI7961356.1"/>
    <property type="molecule type" value="Genomic_DNA"/>
</dbReference>
<proteinExistence type="predicted"/>
<reference evidence="2" key="1">
    <citation type="journal article" date="2018" name="BMC Genomics">
        <title>Genomic insights into host adaptation between the wheat stripe rust pathogen (Puccinia striiformis f. sp. tritici) and the barley stripe rust pathogen (Puccinia striiformis f. sp. hordei).</title>
        <authorList>
            <person name="Xia C."/>
            <person name="Wang M."/>
            <person name="Yin C."/>
            <person name="Cornejo O.E."/>
            <person name="Hulbert S.H."/>
            <person name="Chen X."/>
        </authorList>
    </citation>
    <scope>NUCLEOTIDE SEQUENCE [LARGE SCALE GENOMIC DNA]</scope>
    <source>
        <strain evidence="2">93-210</strain>
    </source>
</reference>
<reference evidence="2" key="2">
    <citation type="journal article" date="2018" name="Mol. Plant Microbe Interact.">
        <title>Genome sequence resources for the wheat stripe rust pathogen (Puccinia striiformis f. sp. tritici) and the barley stripe rust pathogen (Puccinia striiformis f. sp. hordei).</title>
        <authorList>
            <person name="Xia C."/>
            <person name="Wang M."/>
            <person name="Yin C."/>
            <person name="Cornejo O.E."/>
            <person name="Hulbert S.H."/>
            <person name="Chen X."/>
        </authorList>
    </citation>
    <scope>NUCLEOTIDE SEQUENCE [LARGE SCALE GENOMIC DNA]</scope>
    <source>
        <strain evidence="2">93-210</strain>
    </source>
</reference>
<protein>
    <submittedName>
        <fullName evidence="1">Uncharacterized protein</fullName>
    </submittedName>
</protein>
<name>A0ACC0EW69_9BASI</name>
<accession>A0ACC0EW69</accession>
<organism evidence="1 2">
    <name type="scientific">Puccinia striiformis f. sp. tritici</name>
    <dbReference type="NCBI Taxonomy" id="168172"/>
    <lineage>
        <taxon>Eukaryota</taxon>
        <taxon>Fungi</taxon>
        <taxon>Dikarya</taxon>
        <taxon>Basidiomycota</taxon>
        <taxon>Pucciniomycotina</taxon>
        <taxon>Pucciniomycetes</taxon>
        <taxon>Pucciniales</taxon>
        <taxon>Pucciniaceae</taxon>
        <taxon>Puccinia</taxon>
    </lineage>
</organism>
<dbReference type="Proteomes" id="UP001060170">
    <property type="component" value="Chromosome 2"/>
</dbReference>
<evidence type="ECO:0000313" key="1">
    <source>
        <dbReference type="EMBL" id="KAI7961356.1"/>
    </source>
</evidence>
<keyword evidence="2" id="KW-1185">Reference proteome</keyword>
<comment type="caution">
    <text evidence="1">The sequence shown here is derived from an EMBL/GenBank/DDBJ whole genome shotgun (WGS) entry which is preliminary data.</text>
</comment>
<evidence type="ECO:0000313" key="2">
    <source>
        <dbReference type="Proteomes" id="UP001060170"/>
    </source>
</evidence>
<sequence length="137" mass="15855">MMKYILVIALWFTFSMTIQAVLRPTQYKWWYPGFTNDRHMPDTARHMRGTEATEMYRHNPSIEASEGDAKAVIEWDHGYQSVTVESKGPLPMSYIIQDPVSKAFSRGDLHVGDKQTVAFLQDADPNHLLVWTRVWVP</sequence>